<name>A0A0C2WPL0_AMAMK</name>
<evidence type="ECO:0000313" key="1">
    <source>
        <dbReference type="EMBL" id="KIL58651.1"/>
    </source>
</evidence>
<dbReference type="AlphaFoldDB" id="A0A0C2WPL0"/>
<dbReference type="EMBL" id="KN818332">
    <property type="protein sequence ID" value="KIL58651.1"/>
    <property type="molecule type" value="Genomic_DNA"/>
</dbReference>
<dbReference type="HOGENOM" id="CLU_2385669_0_0_1"/>
<gene>
    <name evidence="1" type="ORF">M378DRAFT_170291</name>
</gene>
<accession>A0A0C2WPL0</accession>
<dbReference type="InParanoid" id="A0A0C2WPL0"/>
<evidence type="ECO:0000313" key="2">
    <source>
        <dbReference type="Proteomes" id="UP000054549"/>
    </source>
</evidence>
<keyword evidence="2" id="KW-1185">Reference proteome</keyword>
<organism evidence="1 2">
    <name type="scientific">Amanita muscaria (strain Koide BX008)</name>
    <dbReference type="NCBI Taxonomy" id="946122"/>
    <lineage>
        <taxon>Eukaryota</taxon>
        <taxon>Fungi</taxon>
        <taxon>Dikarya</taxon>
        <taxon>Basidiomycota</taxon>
        <taxon>Agaricomycotina</taxon>
        <taxon>Agaricomycetes</taxon>
        <taxon>Agaricomycetidae</taxon>
        <taxon>Agaricales</taxon>
        <taxon>Pluteineae</taxon>
        <taxon>Amanitaceae</taxon>
        <taxon>Amanita</taxon>
    </lineage>
</organism>
<reference evidence="1 2" key="1">
    <citation type="submission" date="2014-04" db="EMBL/GenBank/DDBJ databases">
        <title>Evolutionary Origins and Diversification of the Mycorrhizal Mutualists.</title>
        <authorList>
            <consortium name="DOE Joint Genome Institute"/>
            <consortium name="Mycorrhizal Genomics Consortium"/>
            <person name="Kohler A."/>
            <person name="Kuo A."/>
            <person name="Nagy L.G."/>
            <person name="Floudas D."/>
            <person name="Copeland A."/>
            <person name="Barry K.W."/>
            <person name="Cichocki N."/>
            <person name="Veneault-Fourrey C."/>
            <person name="LaButti K."/>
            <person name="Lindquist E.A."/>
            <person name="Lipzen A."/>
            <person name="Lundell T."/>
            <person name="Morin E."/>
            <person name="Murat C."/>
            <person name="Riley R."/>
            <person name="Ohm R."/>
            <person name="Sun H."/>
            <person name="Tunlid A."/>
            <person name="Henrissat B."/>
            <person name="Grigoriev I.V."/>
            <person name="Hibbett D.S."/>
            <person name="Martin F."/>
        </authorList>
    </citation>
    <scope>NUCLEOTIDE SEQUENCE [LARGE SCALE GENOMIC DNA]</scope>
    <source>
        <strain evidence="1 2">Koide BX008</strain>
    </source>
</reference>
<dbReference type="Proteomes" id="UP000054549">
    <property type="component" value="Unassembled WGS sequence"/>
</dbReference>
<proteinExistence type="predicted"/>
<protein>
    <submittedName>
        <fullName evidence="1">Uncharacterized protein</fullName>
    </submittedName>
</protein>
<sequence length="94" mass="10653">MSSGVVAFGKLCIDIQVWGVMVIGITGAIQHQRHRILYQWIRTFAAYDQKKQYRLLVCHSQTDETWRSQAVAYKKLRGGDCQISGCSVSFGYGH</sequence>